<keyword evidence="3" id="KW-1185">Reference proteome</keyword>
<dbReference type="AlphaFoldDB" id="A0A443SUI0"/>
<organism evidence="2 3">
    <name type="scientific">Leptotrombidium deliense</name>
    <dbReference type="NCBI Taxonomy" id="299467"/>
    <lineage>
        <taxon>Eukaryota</taxon>
        <taxon>Metazoa</taxon>
        <taxon>Ecdysozoa</taxon>
        <taxon>Arthropoda</taxon>
        <taxon>Chelicerata</taxon>
        <taxon>Arachnida</taxon>
        <taxon>Acari</taxon>
        <taxon>Acariformes</taxon>
        <taxon>Trombidiformes</taxon>
        <taxon>Prostigmata</taxon>
        <taxon>Anystina</taxon>
        <taxon>Parasitengona</taxon>
        <taxon>Trombiculoidea</taxon>
        <taxon>Trombiculidae</taxon>
        <taxon>Leptotrombidium</taxon>
    </lineage>
</organism>
<dbReference type="OrthoDB" id="269822at2759"/>
<dbReference type="STRING" id="299467.A0A443SUI0"/>
<sequence length="173" mass="19487">MASAKAGVHVVQLKPISVPKSLQEGDKFVKWDEDSTVGSPVILRVDPKGFFLYWTDQNKDTEFLEISSIRDEGKLRDSVNIGPPDIPLEEKTLTFVYGSDFVNVNFINFCCTKKISQEWTDSVLKMAYNLLALNTSANTFLVKAHTKIQLMTDREGKIPVKKLVPFVIVHLVI</sequence>
<dbReference type="FunFam" id="2.30.29.240:FF:000011">
    <property type="entry name" value="1-phosphatidylinositol 4,5-bisphosphate phosphodiesterase"/>
    <property type="match status" value="1"/>
</dbReference>
<evidence type="ECO:0000313" key="3">
    <source>
        <dbReference type="Proteomes" id="UP000288716"/>
    </source>
</evidence>
<protein>
    <submittedName>
        <fullName evidence="2">1-phosphatidylinositol 4:5-bisphosphate phosphodiesterase classes I and II-like protein</fullName>
    </submittedName>
</protein>
<gene>
    <name evidence="2" type="ORF">B4U80_01549</name>
</gene>
<reference evidence="2 3" key="1">
    <citation type="journal article" date="2018" name="Gigascience">
        <title>Genomes of trombidid mites reveal novel predicted allergens and laterally-transferred genes associated with secondary metabolism.</title>
        <authorList>
            <person name="Dong X."/>
            <person name="Chaisiri K."/>
            <person name="Xia D."/>
            <person name="Armstrong S.D."/>
            <person name="Fang Y."/>
            <person name="Donnelly M.J."/>
            <person name="Kadowaki T."/>
            <person name="McGarry J.W."/>
            <person name="Darby A.C."/>
            <person name="Makepeace B.L."/>
        </authorList>
    </citation>
    <scope>NUCLEOTIDE SEQUENCE [LARGE SCALE GENOMIC DNA]</scope>
    <source>
        <strain evidence="2">UoL-UT</strain>
    </source>
</reference>
<dbReference type="Pfam" id="PF17787">
    <property type="entry name" value="PH_14"/>
    <property type="match status" value="1"/>
</dbReference>
<dbReference type="VEuPathDB" id="VectorBase:LDEU000885"/>
<evidence type="ECO:0000259" key="1">
    <source>
        <dbReference type="Pfam" id="PF17787"/>
    </source>
</evidence>
<proteinExistence type="predicted"/>
<dbReference type="EMBL" id="NCKV01000257">
    <property type="protein sequence ID" value="RWS31154.1"/>
    <property type="molecule type" value="Genomic_DNA"/>
</dbReference>
<name>A0A443SUI0_9ACAR</name>
<dbReference type="InterPro" id="IPR037862">
    <property type="entry name" value="PLC-beta_PH"/>
</dbReference>
<dbReference type="SUPFAM" id="SSF50729">
    <property type="entry name" value="PH domain-like"/>
    <property type="match status" value="1"/>
</dbReference>
<feature type="domain" description="PLC-beta PH" evidence="1">
    <location>
        <begin position="17"/>
        <end position="134"/>
    </location>
</feature>
<evidence type="ECO:0000313" key="2">
    <source>
        <dbReference type="EMBL" id="RWS31154.1"/>
    </source>
</evidence>
<dbReference type="Proteomes" id="UP000288716">
    <property type="component" value="Unassembled WGS sequence"/>
</dbReference>
<comment type="caution">
    <text evidence="2">The sequence shown here is derived from an EMBL/GenBank/DDBJ whole genome shotgun (WGS) entry which is preliminary data.</text>
</comment>
<accession>A0A443SUI0</accession>
<dbReference type="Gene3D" id="2.30.29.240">
    <property type="match status" value="1"/>
</dbReference>
<dbReference type="CDD" id="cd13361">
    <property type="entry name" value="PH_PLC_beta"/>
    <property type="match status" value="1"/>
</dbReference>